<name>A0ABR3Q5M0_9TREE</name>
<feature type="compositionally biased region" description="Gly residues" evidence="1">
    <location>
        <begin position="66"/>
        <end position="76"/>
    </location>
</feature>
<evidence type="ECO:0000313" key="4">
    <source>
        <dbReference type="Proteomes" id="UP001565368"/>
    </source>
</evidence>
<accession>A0ABR3Q5M0</accession>
<keyword evidence="4" id="KW-1185">Reference proteome</keyword>
<feature type="compositionally biased region" description="Polar residues" evidence="1">
    <location>
        <begin position="231"/>
        <end position="240"/>
    </location>
</feature>
<evidence type="ECO:0000256" key="2">
    <source>
        <dbReference type="SAM" id="Phobius"/>
    </source>
</evidence>
<dbReference type="Proteomes" id="UP001565368">
    <property type="component" value="Unassembled WGS sequence"/>
</dbReference>
<comment type="caution">
    <text evidence="3">The sequence shown here is derived from an EMBL/GenBank/DDBJ whole genome shotgun (WGS) entry which is preliminary data.</text>
</comment>
<proteinExistence type="predicted"/>
<dbReference type="GeneID" id="95985085"/>
<sequence>MPSNTGVAGPNNGGGSNVNVGALVGGIVGGVVGIALLLGLLWYYLKKKQAEDDDLYFASGGGIDSGPFSSGGGGNGGRHRSSVYDAEGPWAGSKASHDTGRSSPLPPGTDPDAVALIGINNSDPYAQPGGGGYGGGYGGYPPPQRWDEERGLGSSAGARLLDPSSSHARSTPRPAPTDYTNIVQHSGVGGNANFAPAVAGAPKPQQPYRSPWETPAAAATGASFRPPETLNAHQSTPGGAGLTTQFTITAYDARAGVGKVAAAVGVSGGGPAGGVSAKQVTSTRASSPALPPAYQPPSSLATPVLVDFKLSPIDDRPATGRLW</sequence>
<dbReference type="RefSeq" id="XP_069209984.1">
    <property type="nucleotide sequence ID" value="XM_069352566.1"/>
</dbReference>
<keyword evidence="2" id="KW-0472">Membrane</keyword>
<dbReference type="EMBL" id="JBBXJM010000003">
    <property type="protein sequence ID" value="KAL1410040.1"/>
    <property type="molecule type" value="Genomic_DNA"/>
</dbReference>
<organism evidence="3 4">
    <name type="scientific">Vanrija albida</name>
    <dbReference type="NCBI Taxonomy" id="181172"/>
    <lineage>
        <taxon>Eukaryota</taxon>
        <taxon>Fungi</taxon>
        <taxon>Dikarya</taxon>
        <taxon>Basidiomycota</taxon>
        <taxon>Agaricomycotina</taxon>
        <taxon>Tremellomycetes</taxon>
        <taxon>Trichosporonales</taxon>
        <taxon>Trichosporonaceae</taxon>
        <taxon>Vanrija</taxon>
    </lineage>
</organism>
<feature type="region of interest" description="Disordered" evidence="1">
    <location>
        <begin position="268"/>
        <end position="299"/>
    </location>
</feature>
<feature type="transmembrane region" description="Helical" evidence="2">
    <location>
        <begin position="20"/>
        <end position="45"/>
    </location>
</feature>
<keyword evidence="2" id="KW-0812">Transmembrane</keyword>
<evidence type="ECO:0000313" key="3">
    <source>
        <dbReference type="EMBL" id="KAL1410040.1"/>
    </source>
</evidence>
<evidence type="ECO:0000256" key="1">
    <source>
        <dbReference type="SAM" id="MobiDB-lite"/>
    </source>
</evidence>
<reference evidence="3 4" key="1">
    <citation type="submission" date="2023-08" db="EMBL/GenBank/DDBJ databases">
        <title>Annotated Genome Sequence of Vanrija albida AlHP1.</title>
        <authorList>
            <person name="Herzog R."/>
        </authorList>
    </citation>
    <scope>NUCLEOTIDE SEQUENCE [LARGE SCALE GENOMIC DNA]</scope>
    <source>
        <strain evidence="3 4">AlHP1</strain>
    </source>
</reference>
<gene>
    <name evidence="3" type="ORF">Q8F55_004042</name>
</gene>
<feature type="region of interest" description="Disordered" evidence="1">
    <location>
        <begin position="66"/>
        <end position="240"/>
    </location>
</feature>
<keyword evidence="2" id="KW-1133">Transmembrane helix</keyword>
<feature type="compositionally biased region" description="Gly residues" evidence="1">
    <location>
        <begin position="128"/>
        <end position="139"/>
    </location>
</feature>
<protein>
    <submittedName>
        <fullName evidence="3">Uncharacterized protein</fullName>
    </submittedName>
</protein>